<reference evidence="1 2" key="1">
    <citation type="submission" date="2016-10" db="EMBL/GenBank/DDBJ databases">
        <authorList>
            <person name="de Groot N.N."/>
        </authorList>
    </citation>
    <scope>NUCLEOTIDE SEQUENCE [LARGE SCALE GENOMIC DNA]</scope>
    <source>
        <strain evidence="1 2">DSM 9179</strain>
    </source>
</reference>
<organism evidence="1 2">
    <name type="scientific">[Clostridium] fimetarium</name>
    <dbReference type="NCBI Taxonomy" id="99656"/>
    <lineage>
        <taxon>Bacteria</taxon>
        <taxon>Bacillati</taxon>
        <taxon>Bacillota</taxon>
        <taxon>Clostridia</taxon>
        <taxon>Lachnospirales</taxon>
        <taxon>Lachnospiraceae</taxon>
    </lineage>
</organism>
<gene>
    <name evidence="1" type="ORF">SAMN05421659_1039</name>
</gene>
<dbReference type="EMBL" id="FOJI01000003">
    <property type="protein sequence ID" value="SEV99120.1"/>
    <property type="molecule type" value="Genomic_DNA"/>
</dbReference>
<dbReference type="AlphaFoldDB" id="A0A1I0NCY0"/>
<dbReference type="RefSeq" id="WP_278280979.1">
    <property type="nucleotide sequence ID" value="NZ_FOJI01000003.1"/>
</dbReference>
<protein>
    <submittedName>
        <fullName evidence="1">Uncharacterized protein</fullName>
    </submittedName>
</protein>
<sequence length="43" mass="5001">MKRLKTIKPEARNSSERINFMLEALKKAVYEANIKLIKRGPIT</sequence>
<keyword evidence="2" id="KW-1185">Reference proteome</keyword>
<accession>A0A1I0NCY0</accession>
<evidence type="ECO:0000313" key="2">
    <source>
        <dbReference type="Proteomes" id="UP000199701"/>
    </source>
</evidence>
<dbReference type="Proteomes" id="UP000199701">
    <property type="component" value="Unassembled WGS sequence"/>
</dbReference>
<name>A0A1I0NCY0_9FIRM</name>
<dbReference type="STRING" id="99656.SAMN05421659_1039"/>
<proteinExistence type="predicted"/>
<evidence type="ECO:0000313" key="1">
    <source>
        <dbReference type="EMBL" id="SEV99120.1"/>
    </source>
</evidence>